<proteinExistence type="predicted"/>
<keyword evidence="4" id="KW-0472">Membrane</keyword>
<dbReference type="PATRIC" id="fig|329854.7.peg.3205"/>
<organism evidence="6">
    <name type="scientific">Bacteroides intestinalis</name>
    <dbReference type="NCBI Taxonomy" id="329854"/>
    <lineage>
        <taxon>Bacteria</taxon>
        <taxon>Pseudomonadati</taxon>
        <taxon>Bacteroidota</taxon>
        <taxon>Bacteroidia</taxon>
        <taxon>Bacteroidales</taxon>
        <taxon>Bacteroidaceae</taxon>
        <taxon>Bacteroides</taxon>
    </lineage>
</organism>
<name>A0A139L4G6_9BACE</name>
<dbReference type="GO" id="GO:0015562">
    <property type="term" value="F:efflux transmembrane transporter activity"/>
    <property type="evidence" value="ECO:0007669"/>
    <property type="project" value="InterPro"/>
</dbReference>
<keyword evidence="3" id="KW-0812">Transmembrane</keyword>
<dbReference type="PANTHER" id="PTHR30026">
    <property type="entry name" value="OUTER MEMBRANE PROTEIN TOLC"/>
    <property type="match status" value="1"/>
</dbReference>
<dbReference type="RefSeq" id="WP_061436936.1">
    <property type="nucleotide sequence ID" value="NZ_KQ968722.1"/>
</dbReference>
<evidence type="ECO:0008006" key="8">
    <source>
        <dbReference type="Google" id="ProtNLM"/>
    </source>
</evidence>
<dbReference type="GO" id="GO:1990281">
    <property type="term" value="C:efflux pump complex"/>
    <property type="evidence" value="ECO:0007669"/>
    <property type="project" value="TreeGrafter"/>
</dbReference>
<evidence type="ECO:0000256" key="1">
    <source>
        <dbReference type="ARBA" id="ARBA00004442"/>
    </source>
</evidence>
<accession>A0A139L4G6</accession>
<dbReference type="Proteomes" id="UP000070319">
    <property type="component" value="Unassembled WGS sequence"/>
</dbReference>
<dbReference type="GO" id="GO:0009279">
    <property type="term" value="C:cell outer membrane"/>
    <property type="evidence" value="ECO:0007669"/>
    <property type="project" value="UniProtKB-SubCell"/>
</dbReference>
<keyword evidence="2" id="KW-1134">Transmembrane beta strand</keyword>
<evidence type="ECO:0000256" key="2">
    <source>
        <dbReference type="ARBA" id="ARBA00022452"/>
    </source>
</evidence>
<dbReference type="EMBL" id="LTDF01000125">
    <property type="protein sequence ID" value="KXT46337.1"/>
    <property type="molecule type" value="Genomic_DNA"/>
</dbReference>
<evidence type="ECO:0000256" key="3">
    <source>
        <dbReference type="ARBA" id="ARBA00022692"/>
    </source>
</evidence>
<protein>
    <recommendedName>
        <fullName evidence="8">TolC family protein</fullName>
    </recommendedName>
</protein>
<comment type="caution">
    <text evidence="6">The sequence shown here is derived from an EMBL/GenBank/DDBJ whole genome shotgun (WGS) entry which is preliminary data.</text>
</comment>
<dbReference type="InterPro" id="IPR051906">
    <property type="entry name" value="TolC-like"/>
</dbReference>
<comment type="subcellular location">
    <subcellularLocation>
        <location evidence="1">Cell outer membrane</location>
    </subcellularLocation>
</comment>
<dbReference type="Gene3D" id="1.20.1600.10">
    <property type="entry name" value="Outer membrane efflux proteins (OEP)"/>
    <property type="match status" value="1"/>
</dbReference>
<dbReference type="AlphaFoldDB" id="A0A139L4G6"/>
<dbReference type="GO" id="GO:0015288">
    <property type="term" value="F:porin activity"/>
    <property type="evidence" value="ECO:0007669"/>
    <property type="project" value="TreeGrafter"/>
</dbReference>
<keyword evidence="5" id="KW-0998">Cell outer membrane</keyword>
<evidence type="ECO:0000313" key="7">
    <source>
        <dbReference type="Proteomes" id="UP000070319"/>
    </source>
</evidence>
<reference evidence="6 7" key="1">
    <citation type="submission" date="2016-02" db="EMBL/GenBank/DDBJ databases">
        <authorList>
            <person name="Wen L."/>
            <person name="He K."/>
            <person name="Yang H."/>
        </authorList>
    </citation>
    <scope>NUCLEOTIDE SEQUENCE [LARGE SCALE GENOMIC DNA]</scope>
    <source>
        <strain evidence="6 7">KLE1704</strain>
    </source>
</reference>
<evidence type="ECO:0000256" key="5">
    <source>
        <dbReference type="ARBA" id="ARBA00023237"/>
    </source>
</evidence>
<sequence length="431" mass="49860">MNRLFLLLSLGFISLYSYGQESGGKSLHYYIETAKENSPLIADYRNRTEIEQAELERLKAMYTHSRLELNGDYLFVPIVSKDGGRAAFKWNARSATDYYGYDLGESSGSFHAGATWTHPLLGRSSYKVAQEQAKINTDMANNRVRMEEHQLERSVTEQYLLCLLDKAQVDFTDSVGTIIDHQIEIVRKLVENGLSKQSDLNLLMIEKEANAELHTAARQDYHTHLMDLNLLCGIDETTDVVLSDISQPVRLCSDGEPSLFTEQYRLDSLNTAMSLRSFNLQYKPKLDLFVNGGLQVGDFAGWYRHFGWSAGLTFSWTIFDGRQKRLKERQAGWQQNTIRTYRENSEYQRNMRIRQCLSELGRYDEREKVLDDQLAEYESILSDYGREMDAGQVSVLDYITVLRSKIQTEKDRLLLRTNRQLVIAAYNYWNW</sequence>
<dbReference type="SUPFAM" id="SSF56954">
    <property type="entry name" value="Outer membrane efflux proteins (OEP)"/>
    <property type="match status" value="1"/>
</dbReference>
<gene>
    <name evidence="6" type="ORF">HMPREF2531_03137</name>
</gene>
<evidence type="ECO:0000313" key="6">
    <source>
        <dbReference type="EMBL" id="KXT46337.1"/>
    </source>
</evidence>
<evidence type="ECO:0000256" key="4">
    <source>
        <dbReference type="ARBA" id="ARBA00023136"/>
    </source>
</evidence>
<dbReference type="PANTHER" id="PTHR30026:SF20">
    <property type="entry name" value="OUTER MEMBRANE PROTEIN TOLC"/>
    <property type="match status" value="1"/>
</dbReference>